<feature type="transmembrane region" description="Helical" evidence="2">
    <location>
        <begin position="387"/>
        <end position="408"/>
    </location>
</feature>
<dbReference type="Proteomes" id="UP000216057">
    <property type="component" value="Unassembled WGS sequence"/>
</dbReference>
<evidence type="ECO:0000313" key="5">
    <source>
        <dbReference type="Proteomes" id="UP000216057"/>
    </source>
</evidence>
<feature type="transmembrane region" description="Helical" evidence="2">
    <location>
        <begin position="84"/>
        <end position="101"/>
    </location>
</feature>
<feature type="transmembrane region" description="Helical" evidence="2">
    <location>
        <begin position="341"/>
        <end position="367"/>
    </location>
</feature>
<feature type="transmembrane region" description="Helical" evidence="2">
    <location>
        <begin position="113"/>
        <end position="133"/>
    </location>
</feature>
<feature type="region of interest" description="Disordered" evidence="1">
    <location>
        <begin position="1"/>
        <end position="44"/>
    </location>
</feature>
<proteinExistence type="predicted"/>
<feature type="compositionally biased region" description="Polar residues" evidence="1">
    <location>
        <begin position="1"/>
        <end position="14"/>
    </location>
</feature>
<dbReference type="AlphaFoldDB" id="A0A261G939"/>
<reference evidence="4 6" key="2">
    <citation type="submission" date="2020-10" db="EMBL/GenBank/DDBJ databases">
        <title>Genome sequencing of Bifidobacterium eulemuris_DSMZ_100216.</title>
        <authorList>
            <person name="Kim J."/>
        </authorList>
    </citation>
    <scope>NUCLEOTIDE SEQUENCE [LARGE SCALE GENOMIC DNA]</scope>
    <source>
        <strain evidence="4 6">DSM 100216</strain>
    </source>
</reference>
<feature type="transmembrane region" description="Helical" evidence="2">
    <location>
        <begin position="448"/>
        <end position="469"/>
    </location>
</feature>
<feature type="transmembrane region" description="Helical" evidence="2">
    <location>
        <begin position="172"/>
        <end position="193"/>
    </location>
</feature>
<evidence type="ECO:0000256" key="2">
    <source>
        <dbReference type="SAM" id="Phobius"/>
    </source>
</evidence>
<feature type="transmembrane region" description="Helical" evidence="2">
    <location>
        <begin position="420"/>
        <end position="442"/>
    </location>
</feature>
<feature type="transmembrane region" description="Helical" evidence="2">
    <location>
        <begin position="254"/>
        <end position="277"/>
    </location>
</feature>
<dbReference type="OrthoDB" id="9767931at2"/>
<keyword evidence="6" id="KW-1185">Reference proteome</keyword>
<keyword evidence="2" id="KW-0472">Membrane</keyword>
<dbReference type="KEGG" id="beu:BE0216_00155"/>
<dbReference type="Pfam" id="PF13687">
    <property type="entry name" value="DUF4153"/>
    <property type="match status" value="1"/>
</dbReference>
<gene>
    <name evidence="4" type="ORF">BE0216_00155</name>
    <name evidence="3" type="ORF">BEUL_1607</name>
</gene>
<keyword evidence="2" id="KW-0812">Transmembrane</keyword>
<evidence type="ECO:0000313" key="4">
    <source>
        <dbReference type="EMBL" id="QOL31055.1"/>
    </source>
</evidence>
<feature type="transmembrane region" description="Helical" evidence="2">
    <location>
        <begin position="140"/>
        <end position="160"/>
    </location>
</feature>
<evidence type="ECO:0000256" key="1">
    <source>
        <dbReference type="SAM" id="MobiDB-lite"/>
    </source>
</evidence>
<evidence type="ECO:0000313" key="6">
    <source>
        <dbReference type="Proteomes" id="UP000593943"/>
    </source>
</evidence>
<evidence type="ECO:0000313" key="3">
    <source>
        <dbReference type="EMBL" id="OZG67516.1"/>
    </source>
</evidence>
<dbReference type="EMBL" id="MWWZ01000008">
    <property type="protein sequence ID" value="OZG67516.1"/>
    <property type="molecule type" value="Genomic_DNA"/>
</dbReference>
<keyword evidence="2" id="KW-1133">Transmembrane helix</keyword>
<dbReference type="Proteomes" id="UP000593943">
    <property type="component" value="Chromosome"/>
</dbReference>
<feature type="compositionally biased region" description="Low complexity" evidence="1">
    <location>
        <begin position="23"/>
        <end position="36"/>
    </location>
</feature>
<reference evidence="3 5" key="1">
    <citation type="journal article" date="2017" name="BMC Genomics">
        <title>Comparative genomic and phylogenomic analyses of the Bifidobacteriaceae family.</title>
        <authorList>
            <person name="Lugli G.A."/>
            <person name="Milani C."/>
            <person name="Turroni F."/>
            <person name="Duranti S."/>
            <person name="Mancabelli L."/>
            <person name="Mangifesta M."/>
            <person name="Ferrario C."/>
            <person name="Modesto M."/>
            <person name="Mattarelli P."/>
            <person name="Jiri K."/>
            <person name="van Sinderen D."/>
            <person name="Ventura M."/>
        </authorList>
    </citation>
    <scope>NUCLEOTIDE SEQUENCE [LARGE SCALE GENOMIC DNA]</scope>
    <source>
        <strain evidence="3 5">DSM 100216</strain>
    </source>
</reference>
<protein>
    <submittedName>
        <fullName evidence="4">DUF4173 domain-containing protein</fullName>
    </submittedName>
</protein>
<accession>A0A261G939</accession>
<sequence>MPDSPTHNASNATDAPNPPSQIATAEQAAATLPAETSSGADTAQPLTMSVPHMARPKASSATLHTPTAESMEEIARATPPRRRYALLAAALAIPLLFDRLFVSGSISDGTTLFQAWGCWCALITLIGAALFAVRARRTALWWITGVAALAMSVWLMTVTAQTAAFRIPPANLAYAITTATLVLPATLMAFLQLSSGTLNVHRPSELIVDWLRGWTLSWFTHWPVLARTCSDAIALVTGANGANGSNGTTTPRRFWGRIGVALLICAPILVVVVPLLMETDEVFSYVLSRVVSNLDLSDFVMHAMVILVPAPFLFSLLASVETRKHEPMLSSLEAARRNRPFDPLISGIVLGVVLVVYLLFCAIQFTFLFAGHGLPDGYTYAEYARTGFFQLLFVASVNLIGFGVVATYAPRRAPLIGMQIGLIAATGVMLVSAAMRLALYIQAYGLTWLRYLSMTFIVALAITLVLALVRLFVECLPLITIALALLLAWWLIIGFANPDNVIDTWNITYAAPLCV</sequence>
<feature type="transmembrane region" description="Helical" evidence="2">
    <location>
        <begin position="299"/>
        <end position="320"/>
    </location>
</feature>
<dbReference type="InterPro" id="IPR025291">
    <property type="entry name" value="DUF4153"/>
</dbReference>
<feature type="transmembrane region" description="Helical" evidence="2">
    <location>
        <begin position="476"/>
        <end position="496"/>
    </location>
</feature>
<name>A0A261G939_9BIFI</name>
<organism evidence="3 5">
    <name type="scientific">Bifidobacterium eulemuris</name>
    <dbReference type="NCBI Taxonomy" id="1765219"/>
    <lineage>
        <taxon>Bacteria</taxon>
        <taxon>Bacillati</taxon>
        <taxon>Actinomycetota</taxon>
        <taxon>Actinomycetes</taxon>
        <taxon>Bifidobacteriales</taxon>
        <taxon>Bifidobacteriaceae</taxon>
        <taxon>Bifidobacterium</taxon>
    </lineage>
</organism>
<dbReference type="EMBL" id="CP062938">
    <property type="protein sequence ID" value="QOL31055.1"/>
    <property type="molecule type" value="Genomic_DNA"/>
</dbReference>